<dbReference type="Pfam" id="PF24827">
    <property type="entry name" value="AstE_AspA_cat"/>
    <property type="match status" value="1"/>
</dbReference>
<evidence type="ECO:0000313" key="6">
    <source>
        <dbReference type="EMBL" id="SMO94944.1"/>
    </source>
</evidence>
<feature type="domain" description="Succinylglutamate desuccinylase/Aspartoacylase catalytic" evidence="5">
    <location>
        <begin position="32"/>
        <end position="206"/>
    </location>
</feature>
<proteinExistence type="predicted"/>
<gene>
    <name evidence="6" type="ORF">SAMN06265219_11858</name>
</gene>
<dbReference type="EMBL" id="FXTP01000018">
    <property type="protein sequence ID" value="SMO94944.1"/>
    <property type="molecule type" value="Genomic_DNA"/>
</dbReference>
<protein>
    <submittedName>
        <fullName evidence="6">Succinylglutamate desuccinylase</fullName>
    </submittedName>
</protein>
<dbReference type="PANTHER" id="PTHR15162:SF7">
    <property type="entry name" value="SUCCINYLGLUTAMATE DESUCCINYLASE"/>
    <property type="match status" value="1"/>
</dbReference>
<dbReference type="PANTHER" id="PTHR15162">
    <property type="entry name" value="ASPARTOACYLASE"/>
    <property type="match status" value="1"/>
</dbReference>
<evidence type="ECO:0000313" key="7">
    <source>
        <dbReference type="Proteomes" id="UP000317557"/>
    </source>
</evidence>
<dbReference type="SUPFAM" id="SSF53187">
    <property type="entry name" value="Zn-dependent exopeptidases"/>
    <property type="match status" value="1"/>
</dbReference>
<dbReference type="InterPro" id="IPR050178">
    <property type="entry name" value="AspA/AstE_fam"/>
</dbReference>
<sequence length="388" mass="44821">MQTKTFMETPPDLHTDLSDIERVIWSHETDTGPVLVIFAGIHGNELAGIYACQRLSKKLSENTDKLEGSVYMISGNREAIKMGYRYINRDLNRIWNEVTEGVKANPELQDDIEWEESLELLQVINTIVDKHKNTHRDVYFCDLHTTSAQSCAFILFNDTLENRRSASVFPVPQILGIEESIHGTLLSFINDLGYPAIGFEAGEHNDPQSVLRTEAFLRLYLHFLNILKLKLPELQRCEEVMSAPSGNLDEYYEITYHHFVEDAREFDMKKGYQNFDPISKGDLLAYDHEKPVYAPTDGLIFMPLYQSKGRDGFFILKGRSPFWLEVSSVFRDSFLNKYLHFLPGVDKVGHGSFTVDLRVARFFVKEIFHLLGYRVIRKDEQTLVCYKR</sequence>
<dbReference type="GO" id="GO:0046872">
    <property type="term" value="F:metal ion binding"/>
    <property type="evidence" value="ECO:0007669"/>
    <property type="project" value="UniProtKB-KW"/>
</dbReference>
<name>A0A521FG31_9BACT</name>
<keyword evidence="7" id="KW-1185">Reference proteome</keyword>
<dbReference type="Gene3D" id="3.40.630.10">
    <property type="entry name" value="Zn peptidases"/>
    <property type="match status" value="1"/>
</dbReference>
<dbReference type="GO" id="GO:0005829">
    <property type="term" value="C:cytosol"/>
    <property type="evidence" value="ECO:0007669"/>
    <property type="project" value="TreeGrafter"/>
</dbReference>
<keyword evidence="4" id="KW-0862">Zinc</keyword>
<organism evidence="6 7">
    <name type="scientific">Gracilimonas mengyeensis</name>
    <dbReference type="NCBI Taxonomy" id="1302730"/>
    <lineage>
        <taxon>Bacteria</taxon>
        <taxon>Pseudomonadati</taxon>
        <taxon>Balneolota</taxon>
        <taxon>Balneolia</taxon>
        <taxon>Balneolales</taxon>
        <taxon>Balneolaceae</taxon>
        <taxon>Gracilimonas</taxon>
    </lineage>
</organism>
<keyword evidence="2" id="KW-0479">Metal-binding</keyword>
<evidence type="ECO:0000256" key="1">
    <source>
        <dbReference type="ARBA" id="ARBA00001947"/>
    </source>
</evidence>
<accession>A0A521FG31</accession>
<reference evidence="6 7" key="1">
    <citation type="submission" date="2017-05" db="EMBL/GenBank/DDBJ databases">
        <authorList>
            <person name="Varghese N."/>
            <person name="Submissions S."/>
        </authorList>
    </citation>
    <scope>NUCLEOTIDE SEQUENCE [LARGE SCALE GENOMIC DNA]</scope>
    <source>
        <strain evidence="6 7">DSM 21985</strain>
    </source>
</reference>
<comment type="cofactor">
    <cofactor evidence="1">
        <name>Zn(2+)</name>
        <dbReference type="ChEBI" id="CHEBI:29105"/>
    </cofactor>
</comment>
<dbReference type="Proteomes" id="UP000317557">
    <property type="component" value="Unassembled WGS sequence"/>
</dbReference>
<dbReference type="OrthoDB" id="1523003at2"/>
<evidence type="ECO:0000256" key="4">
    <source>
        <dbReference type="ARBA" id="ARBA00022833"/>
    </source>
</evidence>
<keyword evidence="3" id="KW-0378">Hydrolase</keyword>
<evidence type="ECO:0000256" key="2">
    <source>
        <dbReference type="ARBA" id="ARBA00022723"/>
    </source>
</evidence>
<dbReference type="GO" id="GO:0016788">
    <property type="term" value="F:hydrolase activity, acting on ester bonds"/>
    <property type="evidence" value="ECO:0007669"/>
    <property type="project" value="InterPro"/>
</dbReference>
<dbReference type="InterPro" id="IPR055438">
    <property type="entry name" value="AstE_AspA_cat"/>
</dbReference>
<evidence type="ECO:0000256" key="3">
    <source>
        <dbReference type="ARBA" id="ARBA00022801"/>
    </source>
</evidence>
<evidence type="ECO:0000259" key="5">
    <source>
        <dbReference type="Pfam" id="PF24827"/>
    </source>
</evidence>
<dbReference type="AlphaFoldDB" id="A0A521FG31"/>